<keyword evidence="3" id="KW-0134">Cell wall</keyword>
<evidence type="ECO:0000256" key="2">
    <source>
        <dbReference type="ARBA" id="ARBA00008834"/>
    </source>
</evidence>
<comment type="subcellular location">
    <subcellularLocation>
        <location evidence="1">Secreted</location>
        <location evidence="1">Cell wall</location>
    </subcellularLocation>
</comment>
<dbReference type="Pfam" id="PF00295">
    <property type="entry name" value="Glyco_hydro_28"/>
    <property type="match status" value="1"/>
</dbReference>
<comment type="caution">
    <text evidence="11">The sequence shown here is derived from an EMBL/GenBank/DDBJ whole genome shotgun (WGS) entry which is preliminary data.</text>
</comment>
<evidence type="ECO:0000313" key="11">
    <source>
        <dbReference type="EMBL" id="GJN18279.1"/>
    </source>
</evidence>
<evidence type="ECO:0000256" key="10">
    <source>
        <dbReference type="SAM" id="SignalP"/>
    </source>
</evidence>
<evidence type="ECO:0000313" key="12">
    <source>
        <dbReference type="Proteomes" id="UP001054889"/>
    </source>
</evidence>
<feature type="signal peptide" evidence="10">
    <location>
        <begin position="1"/>
        <end position="28"/>
    </location>
</feature>
<reference evidence="11" key="2">
    <citation type="submission" date="2021-12" db="EMBL/GenBank/DDBJ databases">
        <title>Resequencing data analysis of finger millet.</title>
        <authorList>
            <person name="Hatakeyama M."/>
            <person name="Aluri S."/>
            <person name="Balachadran M.T."/>
            <person name="Sivarajan S.R."/>
            <person name="Poveda L."/>
            <person name="Shimizu-Inatsugi R."/>
            <person name="Schlapbach R."/>
            <person name="Sreeman S.M."/>
            <person name="Shimizu K.K."/>
        </authorList>
    </citation>
    <scope>NUCLEOTIDE SEQUENCE</scope>
</reference>
<feature type="compositionally biased region" description="Basic residues" evidence="9">
    <location>
        <begin position="45"/>
        <end position="56"/>
    </location>
</feature>
<feature type="chain" id="PRO_5043641115" description="Polygalacturonase" evidence="10">
    <location>
        <begin position="29"/>
        <end position="369"/>
    </location>
</feature>
<dbReference type="AlphaFoldDB" id="A0AAV5E5B5"/>
<dbReference type="GO" id="GO:0004650">
    <property type="term" value="F:polygalacturonase activity"/>
    <property type="evidence" value="ECO:0007669"/>
    <property type="project" value="InterPro"/>
</dbReference>
<name>A0AAV5E5B5_ELECO</name>
<reference evidence="11" key="1">
    <citation type="journal article" date="2018" name="DNA Res.">
        <title>Multiple hybrid de novo genome assembly of finger millet, an orphan allotetraploid crop.</title>
        <authorList>
            <person name="Hatakeyama M."/>
            <person name="Aluri S."/>
            <person name="Balachadran M.T."/>
            <person name="Sivarajan S.R."/>
            <person name="Patrignani A."/>
            <person name="Gruter S."/>
            <person name="Poveda L."/>
            <person name="Shimizu-Inatsugi R."/>
            <person name="Baeten J."/>
            <person name="Francoijs K.J."/>
            <person name="Nataraja K.N."/>
            <person name="Reddy Y.A.N."/>
            <person name="Phadnis S."/>
            <person name="Ravikumar R.L."/>
            <person name="Schlapbach R."/>
            <person name="Sreeman S.M."/>
            <person name="Shimizu K.K."/>
        </authorList>
    </citation>
    <scope>NUCLEOTIDE SEQUENCE</scope>
</reference>
<proteinExistence type="inferred from homology"/>
<dbReference type="InterPro" id="IPR011050">
    <property type="entry name" value="Pectin_lyase_fold/virulence"/>
</dbReference>
<evidence type="ECO:0000256" key="8">
    <source>
        <dbReference type="RuleBase" id="RU361169"/>
    </source>
</evidence>
<keyword evidence="12" id="KW-1185">Reference proteome</keyword>
<keyword evidence="7" id="KW-0961">Cell wall biogenesis/degradation</keyword>
<keyword evidence="4" id="KW-0964">Secreted</keyword>
<feature type="compositionally biased region" description="Pro residues" evidence="9">
    <location>
        <begin position="87"/>
        <end position="101"/>
    </location>
</feature>
<organism evidence="11 12">
    <name type="scientific">Eleusine coracana subsp. coracana</name>
    <dbReference type="NCBI Taxonomy" id="191504"/>
    <lineage>
        <taxon>Eukaryota</taxon>
        <taxon>Viridiplantae</taxon>
        <taxon>Streptophyta</taxon>
        <taxon>Embryophyta</taxon>
        <taxon>Tracheophyta</taxon>
        <taxon>Spermatophyta</taxon>
        <taxon>Magnoliopsida</taxon>
        <taxon>Liliopsida</taxon>
        <taxon>Poales</taxon>
        <taxon>Poaceae</taxon>
        <taxon>PACMAD clade</taxon>
        <taxon>Chloridoideae</taxon>
        <taxon>Cynodonteae</taxon>
        <taxon>Eleusininae</taxon>
        <taxon>Eleusine</taxon>
    </lineage>
</organism>
<dbReference type="SUPFAM" id="SSF51126">
    <property type="entry name" value="Pectin lyase-like"/>
    <property type="match status" value="1"/>
</dbReference>
<protein>
    <recommendedName>
        <fullName evidence="13">Polygalacturonase</fullName>
    </recommendedName>
</protein>
<dbReference type="Gene3D" id="2.160.20.10">
    <property type="entry name" value="Single-stranded right-handed beta-helix, Pectin lyase-like"/>
    <property type="match status" value="1"/>
</dbReference>
<gene>
    <name evidence="11" type="primary">gb05423</name>
    <name evidence="11" type="ORF">PR202_gb05423</name>
</gene>
<dbReference type="GO" id="GO:0071555">
    <property type="term" value="P:cell wall organization"/>
    <property type="evidence" value="ECO:0007669"/>
    <property type="project" value="UniProtKB-KW"/>
</dbReference>
<accession>A0AAV5E5B5</accession>
<keyword evidence="10" id="KW-0732">Signal</keyword>
<dbReference type="Proteomes" id="UP001054889">
    <property type="component" value="Unassembled WGS sequence"/>
</dbReference>
<dbReference type="InterPro" id="IPR012334">
    <property type="entry name" value="Pectin_lyas_fold"/>
</dbReference>
<feature type="region of interest" description="Disordered" evidence="9">
    <location>
        <begin position="28"/>
        <end position="133"/>
    </location>
</feature>
<dbReference type="PANTHER" id="PTHR31375">
    <property type="match status" value="1"/>
</dbReference>
<evidence type="ECO:0000256" key="5">
    <source>
        <dbReference type="ARBA" id="ARBA00022801"/>
    </source>
</evidence>
<comment type="similarity">
    <text evidence="2 8">Belongs to the glycosyl hydrolase 28 family.</text>
</comment>
<evidence type="ECO:0000256" key="4">
    <source>
        <dbReference type="ARBA" id="ARBA00022525"/>
    </source>
</evidence>
<dbReference type="GO" id="GO:0005975">
    <property type="term" value="P:carbohydrate metabolic process"/>
    <property type="evidence" value="ECO:0007669"/>
    <property type="project" value="InterPro"/>
</dbReference>
<evidence type="ECO:0000256" key="1">
    <source>
        <dbReference type="ARBA" id="ARBA00004191"/>
    </source>
</evidence>
<evidence type="ECO:0000256" key="3">
    <source>
        <dbReference type="ARBA" id="ARBA00022512"/>
    </source>
</evidence>
<dbReference type="InterPro" id="IPR000743">
    <property type="entry name" value="Glyco_hydro_28"/>
</dbReference>
<evidence type="ECO:0000256" key="7">
    <source>
        <dbReference type="ARBA" id="ARBA00023316"/>
    </source>
</evidence>
<evidence type="ECO:0008006" key="13">
    <source>
        <dbReference type="Google" id="ProtNLM"/>
    </source>
</evidence>
<keyword evidence="5 8" id="KW-0378">Hydrolase</keyword>
<keyword evidence="6 8" id="KW-0326">Glycosidase</keyword>
<evidence type="ECO:0000256" key="9">
    <source>
        <dbReference type="SAM" id="MobiDB-lite"/>
    </source>
</evidence>
<dbReference type="EMBL" id="BQKI01000073">
    <property type="protein sequence ID" value="GJN18279.1"/>
    <property type="molecule type" value="Genomic_DNA"/>
</dbReference>
<sequence>MKLRVKGLSLLLLLVLLALCSTIDVSEARRGKHWRPRGSPSSSQLRKKGKGKKGSSHRQYGNRPSPKPPVSSTPSPGAGNGYQNPYQPTPRPNAPVSPTPSPANSSRHSSPKPPAPSCGKGHQPPSRLPPASSQGAVFNVVDFGAKADGVSDDTRSPALPLNTLFQERRSKYGCICTQAFEGAWAAACKQGASTVLVPPGLEFLVGPISFSGPYCKPNIIFQLEGTILAPTSAEAWGSGLLQWLEFTKLNGIVIQGSGIINGRGQEWWTYSETDDGGDDDTQYNVELKRMPQIKPTALRFYGSFNVLVSGITIVNSSQCHLKFDNCQGVMVHDITISSPENSANTDGIHLQNSKDVSIHHANMACGNIR</sequence>
<evidence type="ECO:0000256" key="6">
    <source>
        <dbReference type="ARBA" id="ARBA00023295"/>
    </source>
</evidence>